<evidence type="ECO:0000313" key="2">
    <source>
        <dbReference type="Proteomes" id="UP000219285"/>
    </source>
</evidence>
<dbReference type="EMBL" id="CP052766">
    <property type="protein sequence ID" value="QJR81979.1"/>
    <property type="molecule type" value="Genomic_DNA"/>
</dbReference>
<dbReference type="RefSeq" id="WP_075610173.1">
    <property type="nucleotide sequence ID" value="NZ_CP052766.1"/>
</dbReference>
<accession>A0A6M4MFU4</accession>
<protein>
    <recommendedName>
        <fullName evidence="3">Sulfotransferase family protein</fullName>
    </recommendedName>
</protein>
<organism evidence="1 2">
    <name type="scientific">Alteromonas pelagimontana</name>
    <dbReference type="NCBI Taxonomy" id="1858656"/>
    <lineage>
        <taxon>Bacteria</taxon>
        <taxon>Pseudomonadati</taxon>
        <taxon>Pseudomonadota</taxon>
        <taxon>Gammaproteobacteria</taxon>
        <taxon>Alteromonadales</taxon>
        <taxon>Alteromonadaceae</taxon>
        <taxon>Alteromonas/Salinimonas group</taxon>
        <taxon>Alteromonas</taxon>
    </lineage>
</organism>
<evidence type="ECO:0000313" key="1">
    <source>
        <dbReference type="EMBL" id="QJR81979.1"/>
    </source>
</evidence>
<gene>
    <name evidence="1" type="ORF">CA267_015070</name>
</gene>
<dbReference type="AlphaFoldDB" id="A0A6M4MFU4"/>
<dbReference type="Proteomes" id="UP000219285">
    <property type="component" value="Chromosome"/>
</dbReference>
<reference evidence="2" key="1">
    <citation type="submission" date="2014-12" db="EMBL/GenBank/DDBJ databases">
        <title>Complete genome sequence of a multi-drug resistant Klebsiella pneumoniae.</title>
        <authorList>
            <person name="Hua X."/>
            <person name="Chen Q."/>
            <person name="Li X."/>
            <person name="Feng Y."/>
            <person name="Ruan Z."/>
            <person name="Yu Y."/>
        </authorList>
    </citation>
    <scope>NUCLEOTIDE SEQUENCE [LARGE SCALE GENOMIC DNA]</scope>
    <source>
        <strain evidence="2">5.12</strain>
    </source>
</reference>
<dbReference type="KEGG" id="apel:CA267_015070"/>
<sequence>MFRQPKQLHIHIGAHKTATTHLQDTLAAVKEELAQQNIIYLPRDDYRDAIRELTHTSRLAKLKLSFLKKGYLARNLMQQCNADSTLVISEENIMGDCIDLCAIQPYQRVNLDFIKFISGYIDTTVYLSIRSFDKVLPGAYTTALRFKPKIALKAKQALSTALKNGQSPSWLPVLYNIQLQLPAAKLKIWQQEDYSNHWREIIKEFTGAELAVPVIQPPEGTVTPSLDAVKYVEDMIQAESFVAPKYWTKVCRDIYQDKKATSNEDKYTFIDKDMQQVLQQQYQNDISVIQQEWPEALVRP</sequence>
<name>A0A6M4MFU4_9ALTE</name>
<dbReference type="OrthoDB" id="547265at2"/>
<proteinExistence type="predicted"/>
<evidence type="ECO:0008006" key="3">
    <source>
        <dbReference type="Google" id="ProtNLM"/>
    </source>
</evidence>
<reference evidence="1 2" key="2">
    <citation type="submission" date="2020-04" db="EMBL/GenBank/DDBJ databases">
        <title>Complete genome sequence of Alteromonas pelagimontana 5.12T.</title>
        <authorList>
            <person name="Sinha R.K."/>
            <person name="Krishnan K.P."/>
            <person name="Kurian J.P."/>
        </authorList>
    </citation>
    <scope>NUCLEOTIDE SEQUENCE [LARGE SCALE GENOMIC DNA]</scope>
    <source>
        <strain evidence="1 2">5.12</strain>
    </source>
</reference>
<keyword evidence="2" id="KW-1185">Reference proteome</keyword>